<organism evidence="4 5">
    <name type="scientific">Promicromonospora citrea</name>
    <dbReference type="NCBI Taxonomy" id="43677"/>
    <lineage>
        <taxon>Bacteria</taxon>
        <taxon>Bacillati</taxon>
        <taxon>Actinomycetota</taxon>
        <taxon>Actinomycetes</taxon>
        <taxon>Micrococcales</taxon>
        <taxon>Promicromonosporaceae</taxon>
        <taxon>Promicromonospora</taxon>
    </lineage>
</organism>
<dbReference type="PANTHER" id="PTHR43436">
    <property type="entry name" value="ARAC-FAMILY TRANSCRIPTIONAL REGULATOR"/>
    <property type="match status" value="1"/>
</dbReference>
<gene>
    <name evidence="4" type="ORF">GCM10010102_26080</name>
</gene>
<evidence type="ECO:0000313" key="5">
    <source>
        <dbReference type="Proteomes" id="UP000655589"/>
    </source>
</evidence>
<dbReference type="Gene3D" id="1.10.10.60">
    <property type="entry name" value="Homeodomain-like"/>
    <property type="match status" value="1"/>
</dbReference>
<reference evidence="4" key="2">
    <citation type="submission" date="2020-09" db="EMBL/GenBank/DDBJ databases">
        <authorList>
            <person name="Sun Q."/>
            <person name="Ohkuma M."/>
        </authorList>
    </citation>
    <scope>NUCLEOTIDE SEQUENCE</scope>
    <source>
        <strain evidence="4">JCM 3051</strain>
    </source>
</reference>
<feature type="domain" description="HTH araC/xylS-type" evidence="3">
    <location>
        <begin position="201"/>
        <end position="292"/>
    </location>
</feature>
<dbReference type="PANTHER" id="PTHR43436:SF1">
    <property type="entry name" value="TRANSCRIPTIONAL REGULATORY PROTEIN"/>
    <property type="match status" value="1"/>
</dbReference>
<evidence type="ECO:0000256" key="2">
    <source>
        <dbReference type="ARBA" id="ARBA00023163"/>
    </source>
</evidence>
<dbReference type="AlphaFoldDB" id="A0A8H9L4N8"/>
<evidence type="ECO:0000259" key="3">
    <source>
        <dbReference type="PROSITE" id="PS01124"/>
    </source>
</evidence>
<reference evidence="4" key="1">
    <citation type="journal article" date="2014" name="Int. J. Syst. Evol. Microbiol.">
        <title>Complete genome sequence of Corynebacterium casei LMG S-19264T (=DSM 44701T), isolated from a smear-ripened cheese.</title>
        <authorList>
            <consortium name="US DOE Joint Genome Institute (JGI-PGF)"/>
            <person name="Walter F."/>
            <person name="Albersmeier A."/>
            <person name="Kalinowski J."/>
            <person name="Ruckert C."/>
        </authorList>
    </citation>
    <scope>NUCLEOTIDE SEQUENCE</scope>
    <source>
        <strain evidence="4">JCM 3051</strain>
    </source>
</reference>
<keyword evidence="2" id="KW-0804">Transcription</keyword>
<comment type="caution">
    <text evidence="4">The sequence shown here is derived from an EMBL/GenBank/DDBJ whole genome shotgun (WGS) entry which is preliminary data.</text>
</comment>
<sequence>MTGPDDPAAQLVAELAGLTPQEGPNETPWPGLTAYRFDHRIPLQAAQVGSLALVYVVQGRKLIVVDGQEHVCDPDHHLLLTRGLRFQTRVDEASPQRPYYSFVLQLDPAVVRSVSSLLAERAGTIHAVPASDARSVARVFADRERLRESVLRFLGLLADPGDRRVLAPMTLQEITYHLLRTEQAARLLQAAAVERPDDPLSASIAFARANMSRPLTVGDMADDVNVSPSALTAMFVEATGSGLYQFLKRLRLDQAALLLMERQLTIGQVAERVGYANPSHFATAFKQFHGMTRARRSWPSGRTSARPVPP</sequence>
<evidence type="ECO:0000313" key="4">
    <source>
        <dbReference type="EMBL" id="GGM29066.1"/>
    </source>
</evidence>
<protein>
    <submittedName>
        <fullName evidence="4">AraC family transcriptional regulator</fullName>
    </submittedName>
</protein>
<dbReference type="InterPro" id="IPR009057">
    <property type="entry name" value="Homeodomain-like_sf"/>
</dbReference>
<dbReference type="InterPro" id="IPR009594">
    <property type="entry name" value="Tscrpt_reg_HTH_AraC_N"/>
</dbReference>
<dbReference type="GO" id="GO:0043565">
    <property type="term" value="F:sequence-specific DNA binding"/>
    <property type="evidence" value="ECO:0007669"/>
    <property type="project" value="InterPro"/>
</dbReference>
<dbReference type="Pfam" id="PF06719">
    <property type="entry name" value="AraC_N"/>
    <property type="match status" value="1"/>
</dbReference>
<dbReference type="RefSeq" id="WP_171107578.1">
    <property type="nucleotide sequence ID" value="NZ_BMPT01000010.1"/>
</dbReference>
<keyword evidence="5" id="KW-1185">Reference proteome</keyword>
<proteinExistence type="predicted"/>
<keyword evidence="1" id="KW-0805">Transcription regulation</keyword>
<evidence type="ECO:0000256" key="1">
    <source>
        <dbReference type="ARBA" id="ARBA00023015"/>
    </source>
</evidence>
<accession>A0A8H9L4N8</accession>
<dbReference type="EMBL" id="BMPT01000010">
    <property type="protein sequence ID" value="GGM29066.1"/>
    <property type="molecule type" value="Genomic_DNA"/>
</dbReference>
<dbReference type="SMART" id="SM00342">
    <property type="entry name" value="HTH_ARAC"/>
    <property type="match status" value="1"/>
</dbReference>
<dbReference type="Proteomes" id="UP000655589">
    <property type="component" value="Unassembled WGS sequence"/>
</dbReference>
<name>A0A8H9L4N8_9MICO</name>
<dbReference type="PROSITE" id="PS01124">
    <property type="entry name" value="HTH_ARAC_FAMILY_2"/>
    <property type="match status" value="1"/>
</dbReference>
<dbReference type="InterPro" id="IPR018060">
    <property type="entry name" value="HTH_AraC"/>
</dbReference>
<dbReference type="SUPFAM" id="SSF46689">
    <property type="entry name" value="Homeodomain-like"/>
    <property type="match status" value="1"/>
</dbReference>
<dbReference type="GO" id="GO:0003700">
    <property type="term" value="F:DNA-binding transcription factor activity"/>
    <property type="evidence" value="ECO:0007669"/>
    <property type="project" value="InterPro"/>
</dbReference>
<dbReference type="Pfam" id="PF12833">
    <property type="entry name" value="HTH_18"/>
    <property type="match status" value="1"/>
</dbReference>